<dbReference type="InterPro" id="IPR007750">
    <property type="entry name" value="DUF674"/>
</dbReference>
<proteinExistence type="predicted"/>
<reference evidence="1 2" key="1">
    <citation type="journal article" date="2023" name="G3 (Bethesda)">
        <title>A chromosome-length genome assembly and annotation of blackberry (Rubus argutus, cv. 'Hillquist').</title>
        <authorList>
            <person name="Bruna T."/>
            <person name="Aryal R."/>
            <person name="Dudchenko O."/>
            <person name="Sargent D.J."/>
            <person name="Mead D."/>
            <person name="Buti M."/>
            <person name="Cavallini A."/>
            <person name="Hytonen T."/>
            <person name="Andres J."/>
            <person name="Pham M."/>
            <person name="Weisz D."/>
            <person name="Mascagni F."/>
            <person name="Usai G."/>
            <person name="Natali L."/>
            <person name="Bassil N."/>
            <person name="Fernandez G.E."/>
            <person name="Lomsadze A."/>
            <person name="Armour M."/>
            <person name="Olukolu B."/>
            <person name="Poorten T."/>
            <person name="Britton C."/>
            <person name="Davik J."/>
            <person name="Ashrafi H."/>
            <person name="Aiden E.L."/>
            <person name="Borodovsky M."/>
            <person name="Worthington M."/>
        </authorList>
    </citation>
    <scope>NUCLEOTIDE SEQUENCE [LARGE SCALE GENOMIC DNA]</scope>
    <source>
        <strain evidence="1">PI 553951</strain>
    </source>
</reference>
<dbReference type="PANTHER" id="PTHR33103">
    <property type="entry name" value="OS01G0153900 PROTEIN"/>
    <property type="match status" value="1"/>
</dbReference>
<protein>
    <submittedName>
        <fullName evidence="1">Uncharacterized protein</fullName>
    </submittedName>
</protein>
<dbReference type="Pfam" id="PF05056">
    <property type="entry name" value="DUF674"/>
    <property type="match status" value="1"/>
</dbReference>
<evidence type="ECO:0000313" key="2">
    <source>
        <dbReference type="Proteomes" id="UP001457282"/>
    </source>
</evidence>
<dbReference type="PANTHER" id="PTHR33103:SF27">
    <property type="entry name" value="OS04G0594700 PROTEIN"/>
    <property type="match status" value="1"/>
</dbReference>
<comment type="caution">
    <text evidence="1">The sequence shown here is derived from an EMBL/GenBank/DDBJ whole genome shotgun (WGS) entry which is preliminary data.</text>
</comment>
<accession>A0AAW1YN50</accession>
<sequence length="98" mass="11075">MSGDMMNDNEEKISVKLTISKSKNIVCYAEAGADFVNLLFSFLTLPLGVISRHMQDVPWHGCIDHLSKSAHDLDEQYLKSNYHKETLVGSKTCPRDFL</sequence>
<dbReference type="Proteomes" id="UP001457282">
    <property type="component" value="Unassembled WGS sequence"/>
</dbReference>
<evidence type="ECO:0000313" key="1">
    <source>
        <dbReference type="EMBL" id="KAK9950096.1"/>
    </source>
</evidence>
<name>A0AAW1YN50_RUBAR</name>
<dbReference type="EMBL" id="JBEDUW010000001">
    <property type="protein sequence ID" value="KAK9950096.1"/>
    <property type="molecule type" value="Genomic_DNA"/>
</dbReference>
<gene>
    <name evidence="1" type="ORF">M0R45_005598</name>
</gene>
<keyword evidence="2" id="KW-1185">Reference proteome</keyword>
<organism evidence="1 2">
    <name type="scientific">Rubus argutus</name>
    <name type="common">Southern blackberry</name>
    <dbReference type="NCBI Taxonomy" id="59490"/>
    <lineage>
        <taxon>Eukaryota</taxon>
        <taxon>Viridiplantae</taxon>
        <taxon>Streptophyta</taxon>
        <taxon>Embryophyta</taxon>
        <taxon>Tracheophyta</taxon>
        <taxon>Spermatophyta</taxon>
        <taxon>Magnoliopsida</taxon>
        <taxon>eudicotyledons</taxon>
        <taxon>Gunneridae</taxon>
        <taxon>Pentapetalae</taxon>
        <taxon>rosids</taxon>
        <taxon>fabids</taxon>
        <taxon>Rosales</taxon>
        <taxon>Rosaceae</taxon>
        <taxon>Rosoideae</taxon>
        <taxon>Rosoideae incertae sedis</taxon>
        <taxon>Rubus</taxon>
    </lineage>
</organism>
<dbReference type="AlphaFoldDB" id="A0AAW1YN50"/>